<protein>
    <submittedName>
        <fullName evidence="2">Uncharacterized protein</fullName>
    </submittedName>
</protein>
<keyword evidence="3" id="KW-1185">Reference proteome</keyword>
<dbReference type="EMBL" id="JAGYWB010000012">
    <property type="protein sequence ID" value="KAI0501400.1"/>
    <property type="molecule type" value="Genomic_DNA"/>
</dbReference>
<keyword evidence="1" id="KW-0812">Transmembrane</keyword>
<keyword evidence="1" id="KW-1133">Transmembrane helix</keyword>
<dbReference type="OrthoDB" id="767900at2759"/>
<feature type="transmembrane region" description="Helical" evidence="1">
    <location>
        <begin position="6"/>
        <end position="26"/>
    </location>
</feature>
<keyword evidence="1" id="KW-0472">Membrane</keyword>
<evidence type="ECO:0000313" key="2">
    <source>
        <dbReference type="EMBL" id="KAI0501400.1"/>
    </source>
</evidence>
<accession>A0A8T3AZ70</accession>
<gene>
    <name evidence="2" type="ORF">KFK09_016345</name>
</gene>
<organism evidence="2 3">
    <name type="scientific">Dendrobium nobile</name>
    <name type="common">Orchid</name>
    <dbReference type="NCBI Taxonomy" id="94219"/>
    <lineage>
        <taxon>Eukaryota</taxon>
        <taxon>Viridiplantae</taxon>
        <taxon>Streptophyta</taxon>
        <taxon>Embryophyta</taxon>
        <taxon>Tracheophyta</taxon>
        <taxon>Spermatophyta</taxon>
        <taxon>Magnoliopsida</taxon>
        <taxon>Liliopsida</taxon>
        <taxon>Asparagales</taxon>
        <taxon>Orchidaceae</taxon>
        <taxon>Epidendroideae</taxon>
        <taxon>Malaxideae</taxon>
        <taxon>Dendrobiinae</taxon>
        <taxon>Dendrobium</taxon>
    </lineage>
</organism>
<dbReference type="AlphaFoldDB" id="A0A8T3AZ70"/>
<dbReference type="SMR" id="A0A8T3AZ70"/>
<reference evidence="2" key="1">
    <citation type="journal article" date="2022" name="Front. Genet.">
        <title>Chromosome-Scale Assembly of the Dendrobium nobile Genome Provides Insights Into the Molecular Mechanism of the Biosynthesis of the Medicinal Active Ingredient of Dendrobium.</title>
        <authorList>
            <person name="Xu Q."/>
            <person name="Niu S.-C."/>
            <person name="Li K.-L."/>
            <person name="Zheng P.-J."/>
            <person name="Zhang X.-J."/>
            <person name="Jia Y."/>
            <person name="Liu Y."/>
            <person name="Niu Y.-X."/>
            <person name="Yu L.-H."/>
            <person name="Chen D.-F."/>
            <person name="Zhang G.-Q."/>
        </authorList>
    </citation>
    <scope>NUCLEOTIDE SEQUENCE</scope>
    <source>
        <tissue evidence="2">Leaf</tissue>
    </source>
</reference>
<evidence type="ECO:0000313" key="3">
    <source>
        <dbReference type="Proteomes" id="UP000829196"/>
    </source>
</evidence>
<name>A0A8T3AZ70_DENNO</name>
<proteinExistence type="predicted"/>
<sequence length="68" mass="7182">MGLVIVLSLPLIIFSILLAFCCYFIGRAKGRQEMKTGVGAQVYGMPTIPPGAVGSTVHEKKEAGSDNV</sequence>
<comment type="caution">
    <text evidence="2">The sequence shown here is derived from an EMBL/GenBank/DDBJ whole genome shotgun (WGS) entry which is preliminary data.</text>
</comment>
<dbReference type="Proteomes" id="UP000829196">
    <property type="component" value="Unassembled WGS sequence"/>
</dbReference>
<evidence type="ECO:0000256" key="1">
    <source>
        <dbReference type="SAM" id="Phobius"/>
    </source>
</evidence>